<dbReference type="InterPro" id="IPR015797">
    <property type="entry name" value="NUDIX_hydrolase-like_dom_sf"/>
</dbReference>
<dbReference type="GO" id="GO:0046872">
    <property type="term" value="F:metal ion binding"/>
    <property type="evidence" value="ECO:0007669"/>
    <property type="project" value="UniProtKB-KW"/>
</dbReference>
<dbReference type="Proteomes" id="UP001139199">
    <property type="component" value="Unassembled WGS sequence"/>
</dbReference>
<dbReference type="GO" id="GO:0010945">
    <property type="term" value="F:coenzyme A diphosphatase activity"/>
    <property type="evidence" value="ECO:0007669"/>
    <property type="project" value="InterPro"/>
</dbReference>
<dbReference type="PANTHER" id="PTHR12992:SF11">
    <property type="entry name" value="MITOCHONDRIAL COENZYME A DIPHOSPHATASE NUDT8"/>
    <property type="match status" value="1"/>
</dbReference>
<dbReference type="PANTHER" id="PTHR12992">
    <property type="entry name" value="NUDIX HYDROLASE"/>
    <property type="match status" value="1"/>
</dbReference>
<protein>
    <submittedName>
        <fullName evidence="8">CoA pyrophosphatase</fullName>
    </submittedName>
</protein>
<dbReference type="InterPro" id="IPR000086">
    <property type="entry name" value="NUDIX_hydrolase_dom"/>
</dbReference>
<keyword evidence="3" id="KW-0479">Metal-binding</keyword>
<evidence type="ECO:0000313" key="8">
    <source>
        <dbReference type="EMBL" id="MCB4798913.1"/>
    </source>
</evidence>
<keyword evidence="6" id="KW-0464">Manganese</keyword>
<keyword evidence="4" id="KW-0378">Hydrolase</keyword>
<reference evidence="8" key="1">
    <citation type="submission" date="2021-10" db="EMBL/GenBank/DDBJ databases">
        <title>Tamlana sargassums sp. nov., and Tamlana laminarinivorans sp. nov., two new bacteria isolated from the brown alga.</title>
        <authorList>
            <person name="Li J."/>
        </authorList>
    </citation>
    <scope>NUCLEOTIDE SEQUENCE</scope>
    <source>
        <strain evidence="8">PT2-4</strain>
    </source>
</reference>
<dbReference type="Gene3D" id="3.90.79.10">
    <property type="entry name" value="Nucleoside Triphosphate Pyrophosphohydrolase"/>
    <property type="match status" value="1"/>
</dbReference>
<dbReference type="Pfam" id="PF00293">
    <property type="entry name" value="NUDIX"/>
    <property type="match status" value="1"/>
</dbReference>
<accession>A0A9X1L1N6</accession>
<keyword evidence="5" id="KW-0460">Magnesium</keyword>
<proteinExistence type="predicted"/>
<sequence length="213" mass="24167">MNFNDFLIVLSKIKNKDLLGQASQFKMVPPFRQELLKKQKHQVKEAKKAGVLALFYPDMHNNTKFVLILRKTYKGVHSAQVAFPGGKFEEIDASIQQTALRETFEEVGVPQKSISVVRALSQVYIPPSNFNVHPFLAYTTATPKFIKEESEVEAILQINVKEFLNDKSLVVKTLKTSYSQEVEVPAFLLNKHIVWGATAMMLSEIKDLIKQSL</sequence>
<keyword evidence="9" id="KW-1185">Reference proteome</keyword>
<name>A0A9X1L1N6_9FLAO</name>
<evidence type="ECO:0000313" key="9">
    <source>
        <dbReference type="Proteomes" id="UP001139199"/>
    </source>
</evidence>
<dbReference type="InterPro" id="IPR045121">
    <property type="entry name" value="CoAse"/>
</dbReference>
<dbReference type="CDD" id="cd03426">
    <property type="entry name" value="NUDIX_CoAse_Nudt7"/>
    <property type="match status" value="1"/>
</dbReference>
<comment type="caution">
    <text evidence="8">The sequence shown here is derived from an EMBL/GenBank/DDBJ whole genome shotgun (WGS) entry which is preliminary data.</text>
</comment>
<dbReference type="RefSeq" id="WP_226543361.1">
    <property type="nucleotide sequence ID" value="NZ_JAJAPW010000003.1"/>
</dbReference>
<evidence type="ECO:0000256" key="6">
    <source>
        <dbReference type="ARBA" id="ARBA00023211"/>
    </source>
</evidence>
<dbReference type="EMBL" id="JAJAPW010000003">
    <property type="protein sequence ID" value="MCB4798913.1"/>
    <property type="molecule type" value="Genomic_DNA"/>
</dbReference>
<feature type="domain" description="Nudix hydrolase" evidence="7">
    <location>
        <begin position="46"/>
        <end position="183"/>
    </location>
</feature>
<comment type="cofactor">
    <cofactor evidence="1">
        <name>Mn(2+)</name>
        <dbReference type="ChEBI" id="CHEBI:29035"/>
    </cofactor>
</comment>
<evidence type="ECO:0000256" key="4">
    <source>
        <dbReference type="ARBA" id="ARBA00022801"/>
    </source>
</evidence>
<dbReference type="SUPFAM" id="SSF55811">
    <property type="entry name" value="Nudix"/>
    <property type="match status" value="1"/>
</dbReference>
<evidence type="ECO:0000256" key="5">
    <source>
        <dbReference type="ARBA" id="ARBA00022842"/>
    </source>
</evidence>
<organism evidence="8 9">
    <name type="scientific">Neotamlana laminarinivorans</name>
    <dbReference type="NCBI Taxonomy" id="2883124"/>
    <lineage>
        <taxon>Bacteria</taxon>
        <taxon>Pseudomonadati</taxon>
        <taxon>Bacteroidota</taxon>
        <taxon>Flavobacteriia</taxon>
        <taxon>Flavobacteriales</taxon>
        <taxon>Flavobacteriaceae</taxon>
        <taxon>Neotamlana</taxon>
    </lineage>
</organism>
<evidence type="ECO:0000259" key="7">
    <source>
        <dbReference type="PROSITE" id="PS51462"/>
    </source>
</evidence>
<gene>
    <name evidence="8" type="ORF">LG649_08650</name>
</gene>
<evidence type="ECO:0000256" key="1">
    <source>
        <dbReference type="ARBA" id="ARBA00001936"/>
    </source>
</evidence>
<evidence type="ECO:0000256" key="2">
    <source>
        <dbReference type="ARBA" id="ARBA00001946"/>
    </source>
</evidence>
<comment type="cofactor">
    <cofactor evidence="2">
        <name>Mg(2+)</name>
        <dbReference type="ChEBI" id="CHEBI:18420"/>
    </cofactor>
</comment>
<evidence type="ECO:0000256" key="3">
    <source>
        <dbReference type="ARBA" id="ARBA00022723"/>
    </source>
</evidence>
<dbReference type="AlphaFoldDB" id="A0A9X1L1N6"/>
<dbReference type="PROSITE" id="PS51462">
    <property type="entry name" value="NUDIX"/>
    <property type="match status" value="1"/>
</dbReference>